<protein>
    <submittedName>
        <fullName evidence="2">Autophagy-related protein 9</fullName>
    </submittedName>
</protein>
<evidence type="ECO:0000313" key="2">
    <source>
        <dbReference type="WBParaSite" id="JU765_v2.g16682.t1"/>
    </source>
</evidence>
<name>A0AC34QIU7_9BILA</name>
<dbReference type="Proteomes" id="UP000887576">
    <property type="component" value="Unplaced"/>
</dbReference>
<sequence length="818" mass="93894">MSFFSNRNQYQTIDGDDDTGPMIDNSPPISHHIDVNYQNPARQRQTSLSISKGGHRWDHIENLDQFFNLVYKYHQNHGFLCISLQHLFTLFQFVFVVVFSTFLFECVDYDVLFNNKAIDTQGMNITGKRHIGDAIIYDCPNRFSPIIVFALFAATVILFFQIVYFVYQMRRYKEIQEFYTSVLEIPDSQLCNVTWKTVVRKIIQVQPKIHLSVNQATISEFDIYARILRHKNFVIAMVYEELLPTFLDVPLLGSVPYFPGSMKVNIEILFFKGFWSPWKNHFQLKDDFKDLSNLERLGNELRSKIIYVGLINLVLMPFIFIYQFLFAFFSYADIAKREPGMFGMRKYSNYGREKLRHFNELEHELKLRLNRSYEFAVRYMDQFISPLVEVMAKFFCFLFGSIFGVLVVLTTWDEDVLTFEHVITAVSISAAAVVICRQFIPDENLVLCPDFLMKQIVCNIHYAPESWLKEAQSTEVVVEFGKLFHMRAYALILDIISPILNPFILIFSTSLKAHQIVQFFHDKTRYVPELGDVCSYALMDLKEDGDEKLQQLQDDGAPTAVYPHHVFTPKRTIRGKIELSLLNFATQNPEWKPSPEAAKFIQHIREKTKEIGIGQNLMLHSLKDLERPIVQSFEQSVFGPAVAGNIGASVQQSMMASHLSDSEGGQKPGVLSPLEQSMATSVMGRHFAQPRRVQETNLQAVEMSMNALLLNKLLRTNSQRASAGSNESPQPTGYGSFAPLVDNPATDTLRNMGDLLGNIGESDNEDEKADQLEPMRFAHEQPVDQQAESNIWGIPSQSQFQSRIDGPQSSQFFDHDRI</sequence>
<accession>A0AC34QIU7</accession>
<reference evidence="2" key="1">
    <citation type="submission" date="2022-11" db="UniProtKB">
        <authorList>
            <consortium name="WormBaseParasite"/>
        </authorList>
    </citation>
    <scope>IDENTIFICATION</scope>
</reference>
<proteinExistence type="predicted"/>
<organism evidence="1 2">
    <name type="scientific">Panagrolaimus sp. JU765</name>
    <dbReference type="NCBI Taxonomy" id="591449"/>
    <lineage>
        <taxon>Eukaryota</taxon>
        <taxon>Metazoa</taxon>
        <taxon>Ecdysozoa</taxon>
        <taxon>Nematoda</taxon>
        <taxon>Chromadorea</taxon>
        <taxon>Rhabditida</taxon>
        <taxon>Tylenchina</taxon>
        <taxon>Panagrolaimomorpha</taxon>
        <taxon>Panagrolaimoidea</taxon>
        <taxon>Panagrolaimidae</taxon>
        <taxon>Panagrolaimus</taxon>
    </lineage>
</organism>
<evidence type="ECO:0000313" key="1">
    <source>
        <dbReference type="Proteomes" id="UP000887576"/>
    </source>
</evidence>
<dbReference type="WBParaSite" id="JU765_v2.g16682.t1">
    <property type="protein sequence ID" value="JU765_v2.g16682.t1"/>
    <property type="gene ID" value="JU765_v2.g16682"/>
</dbReference>